<name>A0A379U5H5_SALDZ</name>
<dbReference type="AlphaFoldDB" id="A0A379U5H5"/>
<evidence type="ECO:0000313" key="1">
    <source>
        <dbReference type="EMBL" id="SUG58058.1"/>
    </source>
</evidence>
<reference evidence="1 2" key="1">
    <citation type="submission" date="2018-06" db="EMBL/GenBank/DDBJ databases">
        <authorList>
            <consortium name="Pathogen Informatics"/>
            <person name="Doyle S."/>
        </authorList>
    </citation>
    <scope>NUCLEOTIDE SEQUENCE [LARGE SCALE GENOMIC DNA]</scope>
    <source>
        <strain evidence="1 2">NCTC10060</strain>
    </source>
</reference>
<sequence>MGESDEPGPFRFVVNLMPDDANAYPAYRSRCPPGKKIPAITGIFHYKPTLFPFLQEALTVLVGDQ</sequence>
<dbReference type="EMBL" id="UGXH01000003">
    <property type="protein sequence ID" value="SUG58058.1"/>
    <property type="molecule type" value="Genomic_DNA"/>
</dbReference>
<gene>
    <name evidence="1" type="ORF">NCTC10060_05323</name>
</gene>
<accession>A0A379U5H5</accession>
<proteinExistence type="predicted"/>
<dbReference type="Proteomes" id="UP000254633">
    <property type="component" value="Unassembled WGS sequence"/>
</dbReference>
<organism evidence="1 2">
    <name type="scientific">Salmonella diarizonae</name>
    <dbReference type="NCBI Taxonomy" id="59204"/>
    <lineage>
        <taxon>Bacteria</taxon>
        <taxon>Pseudomonadati</taxon>
        <taxon>Pseudomonadota</taxon>
        <taxon>Gammaproteobacteria</taxon>
        <taxon>Enterobacterales</taxon>
        <taxon>Enterobacteriaceae</taxon>
        <taxon>Salmonella</taxon>
    </lineage>
</organism>
<protein>
    <submittedName>
        <fullName evidence="1">Uncharacterized protein</fullName>
    </submittedName>
</protein>
<evidence type="ECO:0000313" key="2">
    <source>
        <dbReference type="Proteomes" id="UP000254633"/>
    </source>
</evidence>